<dbReference type="GO" id="GO:0016740">
    <property type="term" value="F:transferase activity"/>
    <property type="evidence" value="ECO:0007669"/>
    <property type="project" value="UniProtKB-KW"/>
</dbReference>
<organism evidence="2 3">
    <name type="scientific">Agathobacter rectalis</name>
    <dbReference type="NCBI Taxonomy" id="39491"/>
    <lineage>
        <taxon>Bacteria</taxon>
        <taxon>Bacillati</taxon>
        <taxon>Bacillota</taxon>
        <taxon>Clostridia</taxon>
        <taxon>Lachnospirales</taxon>
        <taxon>Lachnospiraceae</taxon>
        <taxon>Agathobacter</taxon>
    </lineage>
</organism>
<gene>
    <name evidence="2" type="ORF">ERS852497_02245</name>
</gene>
<reference evidence="2 3" key="1">
    <citation type="submission" date="2015-09" db="EMBL/GenBank/DDBJ databases">
        <authorList>
            <consortium name="Pathogen Informatics"/>
        </authorList>
    </citation>
    <scope>NUCLEOTIDE SEQUENCE [LARGE SCALE GENOMIC DNA]</scope>
    <source>
        <strain evidence="2 3">2789STDY5834884</strain>
    </source>
</reference>
<dbReference type="Proteomes" id="UP000095602">
    <property type="component" value="Unassembled WGS sequence"/>
</dbReference>
<dbReference type="Pfam" id="PF04230">
    <property type="entry name" value="PS_pyruv_trans"/>
    <property type="match status" value="1"/>
</dbReference>
<accession>A0A174LG84</accession>
<evidence type="ECO:0000259" key="1">
    <source>
        <dbReference type="Pfam" id="PF04230"/>
    </source>
</evidence>
<protein>
    <submittedName>
        <fullName evidence="2">Polysaccharide pyruvyl transferase</fullName>
    </submittedName>
</protein>
<evidence type="ECO:0000313" key="2">
    <source>
        <dbReference type="EMBL" id="CUP21901.1"/>
    </source>
</evidence>
<dbReference type="AlphaFoldDB" id="A0A174LG84"/>
<name>A0A174LG84_9FIRM</name>
<dbReference type="InterPro" id="IPR007345">
    <property type="entry name" value="Polysacch_pyruvyl_Trfase"/>
</dbReference>
<dbReference type="EMBL" id="CZAJ01000023">
    <property type="protein sequence ID" value="CUP21901.1"/>
    <property type="molecule type" value="Genomic_DNA"/>
</dbReference>
<feature type="domain" description="Polysaccharide pyruvyl transferase" evidence="1">
    <location>
        <begin position="23"/>
        <end position="320"/>
    </location>
</feature>
<proteinExistence type="predicted"/>
<sequence>MKGESECDCVKKIGILTFHKSINYGSVLQAFALSDLLSKRGYAVEIIDYEPASYSIQYRIFEKNTSVHNVAANIRRLSVFDILWKQKKGFEKFREEHLPLSACKFTRASSPQEFSKYYGAVICGSDQIWNVTAKDCDPIFFLPGKQSYKKIAYAASVNTATYNEDVCDDQLRKNILDFDYISIREHSGAKKISHFLNTDKQVKVQPDPSLLQTKEVFAAIASKRIVEKPYIFMYCANYQESTIRTAQKVSKLLEKPVYTVLVCRSATQIAKLKESGIRIIRDKNRPEDFLSFVMNSDLVLSDSFHGTAFSIIFEKKFFSVNDYINGEYVDDERIRNILGELGIPERYIKEEDIQNLDFQKEIDYTVVTGKRLELAENAIKDITKAIED</sequence>
<keyword evidence="2" id="KW-0808">Transferase</keyword>
<evidence type="ECO:0000313" key="3">
    <source>
        <dbReference type="Proteomes" id="UP000095602"/>
    </source>
</evidence>